<dbReference type="GO" id="GO:0003677">
    <property type="term" value="F:DNA binding"/>
    <property type="evidence" value="ECO:0007669"/>
    <property type="project" value="InterPro"/>
</dbReference>
<dbReference type="InterPro" id="IPR014284">
    <property type="entry name" value="RNA_pol_sigma-70_dom"/>
</dbReference>
<feature type="domain" description="RNA polymerase sigma factor 70 region 4 type 2" evidence="6">
    <location>
        <begin position="109"/>
        <end position="158"/>
    </location>
</feature>
<dbReference type="AlphaFoldDB" id="A0A1W1Z0F8"/>
<keyword evidence="3" id="KW-0731">Sigma factor</keyword>
<keyword evidence="2" id="KW-0805">Transcription regulation</keyword>
<name>A0A1W1Z0F8_9FLAO</name>
<dbReference type="OrthoDB" id="9780326at2"/>
<evidence type="ECO:0000256" key="2">
    <source>
        <dbReference type="ARBA" id="ARBA00023015"/>
    </source>
</evidence>
<dbReference type="Proteomes" id="UP000192393">
    <property type="component" value="Unassembled WGS sequence"/>
</dbReference>
<dbReference type="PANTHER" id="PTHR43133:SF45">
    <property type="entry name" value="RNA POLYMERASE ECF-TYPE SIGMA FACTOR"/>
    <property type="match status" value="1"/>
</dbReference>
<keyword evidence="8" id="KW-1185">Reference proteome</keyword>
<dbReference type="Gene3D" id="1.10.10.10">
    <property type="entry name" value="Winged helix-like DNA-binding domain superfamily/Winged helix DNA-binding domain"/>
    <property type="match status" value="1"/>
</dbReference>
<evidence type="ECO:0000256" key="1">
    <source>
        <dbReference type="ARBA" id="ARBA00010641"/>
    </source>
</evidence>
<dbReference type="InterPro" id="IPR039425">
    <property type="entry name" value="RNA_pol_sigma-70-like"/>
</dbReference>
<dbReference type="Pfam" id="PF04542">
    <property type="entry name" value="Sigma70_r2"/>
    <property type="match status" value="1"/>
</dbReference>
<dbReference type="EMBL" id="FWXS01000002">
    <property type="protein sequence ID" value="SMC41876.1"/>
    <property type="molecule type" value="Genomic_DNA"/>
</dbReference>
<evidence type="ECO:0000256" key="4">
    <source>
        <dbReference type="ARBA" id="ARBA00023163"/>
    </source>
</evidence>
<evidence type="ECO:0000313" key="8">
    <source>
        <dbReference type="Proteomes" id="UP000192393"/>
    </source>
</evidence>
<gene>
    <name evidence="7" type="ORF">SAMN06296427_10275</name>
</gene>
<evidence type="ECO:0000259" key="5">
    <source>
        <dbReference type="Pfam" id="PF04542"/>
    </source>
</evidence>
<dbReference type="InterPro" id="IPR036388">
    <property type="entry name" value="WH-like_DNA-bd_sf"/>
</dbReference>
<evidence type="ECO:0000313" key="7">
    <source>
        <dbReference type="EMBL" id="SMC41876.1"/>
    </source>
</evidence>
<dbReference type="SUPFAM" id="SSF88659">
    <property type="entry name" value="Sigma3 and sigma4 domains of RNA polymerase sigma factors"/>
    <property type="match status" value="1"/>
</dbReference>
<organism evidence="7 8">
    <name type="scientific">Moheibacter sediminis</name>
    <dbReference type="NCBI Taxonomy" id="1434700"/>
    <lineage>
        <taxon>Bacteria</taxon>
        <taxon>Pseudomonadati</taxon>
        <taxon>Bacteroidota</taxon>
        <taxon>Flavobacteriia</taxon>
        <taxon>Flavobacteriales</taxon>
        <taxon>Weeksellaceae</taxon>
        <taxon>Moheibacter</taxon>
    </lineage>
</organism>
<dbReference type="STRING" id="1434700.SAMN06296427_10275"/>
<dbReference type="InterPro" id="IPR007627">
    <property type="entry name" value="RNA_pol_sigma70_r2"/>
</dbReference>
<keyword evidence="4" id="KW-0804">Transcription</keyword>
<dbReference type="SUPFAM" id="SSF88946">
    <property type="entry name" value="Sigma2 domain of RNA polymerase sigma factors"/>
    <property type="match status" value="1"/>
</dbReference>
<comment type="similarity">
    <text evidence="1">Belongs to the sigma-70 factor family. ECF subfamily.</text>
</comment>
<reference evidence="7 8" key="1">
    <citation type="submission" date="2017-04" db="EMBL/GenBank/DDBJ databases">
        <authorList>
            <person name="Afonso C.L."/>
            <person name="Miller P.J."/>
            <person name="Scott M.A."/>
            <person name="Spackman E."/>
            <person name="Goraichik I."/>
            <person name="Dimitrov K.M."/>
            <person name="Suarez D.L."/>
            <person name="Swayne D.E."/>
        </authorList>
    </citation>
    <scope>NUCLEOTIDE SEQUENCE [LARGE SCALE GENOMIC DNA]</scope>
    <source>
        <strain evidence="7 8">CGMCC 1.12708</strain>
    </source>
</reference>
<dbReference type="RefSeq" id="WP_084016129.1">
    <property type="nucleotide sequence ID" value="NZ_FWXS01000002.1"/>
</dbReference>
<dbReference type="PANTHER" id="PTHR43133">
    <property type="entry name" value="RNA POLYMERASE ECF-TYPE SIGMA FACTO"/>
    <property type="match status" value="1"/>
</dbReference>
<dbReference type="InterPro" id="IPR013324">
    <property type="entry name" value="RNA_pol_sigma_r3/r4-like"/>
</dbReference>
<dbReference type="InterPro" id="IPR013325">
    <property type="entry name" value="RNA_pol_sigma_r2"/>
</dbReference>
<dbReference type="GO" id="GO:0016987">
    <property type="term" value="F:sigma factor activity"/>
    <property type="evidence" value="ECO:0007669"/>
    <property type="project" value="UniProtKB-KW"/>
</dbReference>
<feature type="domain" description="RNA polymerase sigma-70 region 2" evidence="5">
    <location>
        <begin position="11"/>
        <end position="79"/>
    </location>
</feature>
<proteinExistence type="inferred from homology"/>
<dbReference type="Gene3D" id="1.10.1740.10">
    <property type="match status" value="1"/>
</dbReference>
<dbReference type="Pfam" id="PF08281">
    <property type="entry name" value="Sigma70_r4_2"/>
    <property type="match status" value="1"/>
</dbReference>
<protein>
    <submittedName>
        <fullName evidence="7">RNA polymerase sigma-70 factor, ECF subfamily</fullName>
    </submittedName>
</protein>
<evidence type="ECO:0000256" key="3">
    <source>
        <dbReference type="ARBA" id="ARBA00023082"/>
    </source>
</evidence>
<dbReference type="InterPro" id="IPR013249">
    <property type="entry name" value="RNA_pol_sigma70_r4_t2"/>
</dbReference>
<evidence type="ECO:0000259" key="6">
    <source>
        <dbReference type="Pfam" id="PF08281"/>
    </source>
</evidence>
<accession>A0A1W1Z0F8</accession>
<dbReference type="GO" id="GO:0006352">
    <property type="term" value="P:DNA-templated transcription initiation"/>
    <property type="evidence" value="ECO:0007669"/>
    <property type="project" value="InterPro"/>
</dbReference>
<dbReference type="NCBIfam" id="TIGR02937">
    <property type="entry name" value="sigma70-ECF"/>
    <property type="match status" value="1"/>
</dbReference>
<sequence length="167" mass="19589">MKSKETEFTQLIESNQGIVHKVCRIYCDTPEAREDLFQEIVLQLWKSFDSFKGDSKFSTWMYRVGLNTAITLFRQKNRTVNTTSLDDGSFFNIKSNDYDEDYEEKLKFLYACIKKLNDVERALILLYLEDLPYKDIASTIGITEVNARVKMNRAKTKLKEMMNPQPK</sequence>